<dbReference type="SUPFAM" id="SSF54211">
    <property type="entry name" value="Ribosomal protein S5 domain 2-like"/>
    <property type="match status" value="1"/>
</dbReference>
<evidence type="ECO:0000256" key="2">
    <source>
        <dbReference type="ARBA" id="ARBA00007370"/>
    </source>
</evidence>
<evidence type="ECO:0000256" key="4">
    <source>
        <dbReference type="ARBA" id="ARBA00017858"/>
    </source>
</evidence>
<sequence length="329" mass="33122">MTAAGTRVAARSSGVGASGVRVTVPASSANLGSGFDALGLALALHDVVEVRPTQAGLTVSVTGAGQDQVPLDERHLVVRALRAACEVTGITPPGLDVRCRNAIPHSRGLGSSAAAAVAGVAAGFALAGRPVDAEALRLAAEFEGHADNAAASLYGGLVVAWSEQGRFAAVRLEPHPALAPVLLVPEQESTTHTTRGLLPDRVPHADAAFAAGRAALAVHAFTREPALLLAATEDRLHQSYRESAWPRTLRVVNDLRALGVPAAVSGAGPTVLALPGAAGLPAEVDLTGFTAHHLAVDRAGVRVEPIGGEPDSGGPDSGGPDSGGPVRVS</sequence>
<dbReference type="InterPro" id="IPR036554">
    <property type="entry name" value="GHMP_kinase_C_sf"/>
</dbReference>
<name>A0AAE3KG20_9PSEU</name>
<evidence type="ECO:0000313" key="17">
    <source>
        <dbReference type="Proteomes" id="UP001206128"/>
    </source>
</evidence>
<dbReference type="HAMAP" id="MF_00384">
    <property type="entry name" value="Homoser_kinase"/>
    <property type="match status" value="1"/>
</dbReference>
<dbReference type="NCBIfam" id="TIGR00191">
    <property type="entry name" value="thrB"/>
    <property type="match status" value="1"/>
</dbReference>
<dbReference type="Gene3D" id="3.30.70.890">
    <property type="entry name" value="GHMP kinase, C-terminal domain"/>
    <property type="match status" value="1"/>
</dbReference>
<comment type="subcellular location">
    <subcellularLocation>
        <location evidence="13">Cytoplasm</location>
    </subcellularLocation>
</comment>
<evidence type="ECO:0000256" key="13">
    <source>
        <dbReference type="HAMAP-Rule" id="MF_00384"/>
    </source>
</evidence>
<dbReference type="EC" id="2.7.1.39" evidence="3 13"/>
<keyword evidence="13" id="KW-0963">Cytoplasm</keyword>
<dbReference type="PANTHER" id="PTHR20861">
    <property type="entry name" value="HOMOSERINE/4-DIPHOSPHOCYTIDYL-2-C-METHYL-D-ERYTHRITOL KINASE"/>
    <property type="match status" value="1"/>
</dbReference>
<dbReference type="GO" id="GO:0005737">
    <property type="term" value="C:cytoplasm"/>
    <property type="evidence" value="ECO:0007669"/>
    <property type="project" value="UniProtKB-SubCell"/>
</dbReference>
<evidence type="ECO:0000256" key="12">
    <source>
        <dbReference type="ARBA" id="ARBA00049954"/>
    </source>
</evidence>
<keyword evidence="6 13" id="KW-0808">Transferase</keyword>
<feature type="binding site" evidence="13">
    <location>
        <begin position="104"/>
        <end position="114"/>
    </location>
    <ligand>
        <name>ATP</name>
        <dbReference type="ChEBI" id="CHEBI:30616"/>
    </ligand>
</feature>
<evidence type="ECO:0000256" key="3">
    <source>
        <dbReference type="ARBA" id="ARBA00012078"/>
    </source>
</evidence>
<dbReference type="EMBL" id="JAMTCK010000008">
    <property type="protein sequence ID" value="MCP2166926.1"/>
    <property type="molecule type" value="Genomic_DNA"/>
</dbReference>
<keyword evidence="9 13" id="KW-0418">Kinase</keyword>
<accession>A0AAE3KG20</accession>
<dbReference type="InterPro" id="IPR014721">
    <property type="entry name" value="Ribsml_uS5_D2-typ_fold_subgr"/>
</dbReference>
<keyword evidence="10 13" id="KW-0067">ATP-binding</keyword>
<comment type="similarity">
    <text evidence="2 13">Belongs to the GHMP kinase family. Homoserine kinase subfamily.</text>
</comment>
<dbReference type="PANTHER" id="PTHR20861:SF1">
    <property type="entry name" value="HOMOSERINE KINASE"/>
    <property type="match status" value="1"/>
</dbReference>
<dbReference type="Pfam" id="PF00288">
    <property type="entry name" value="GHMP_kinases_N"/>
    <property type="match status" value="1"/>
</dbReference>
<dbReference type="InterPro" id="IPR006203">
    <property type="entry name" value="GHMP_knse_ATP-bd_CS"/>
</dbReference>
<organism evidence="16 17">
    <name type="scientific">Goodfellowiella coeruleoviolacea</name>
    <dbReference type="NCBI Taxonomy" id="334858"/>
    <lineage>
        <taxon>Bacteria</taxon>
        <taxon>Bacillati</taxon>
        <taxon>Actinomycetota</taxon>
        <taxon>Actinomycetes</taxon>
        <taxon>Pseudonocardiales</taxon>
        <taxon>Pseudonocardiaceae</taxon>
        <taxon>Goodfellowiella</taxon>
    </lineage>
</organism>
<keyword evidence="17" id="KW-1185">Reference proteome</keyword>
<dbReference type="Proteomes" id="UP001206128">
    <property type="component" value="Unassembled WGS sequence"/>
</dbReference>
<comment type="catalytic activity">
    <reaction evidence="11 13">
        <text>L-homoserine + ATP = O-phospho-L-homoserine + ADP + H(+)</text>
        <dbReference type="Rhea" id="RHEA:13985"/>
        <dbReference type="ChEBI" id="CHEBI:15378"/>
        <dbReference type="ChEBI" id="CHEBI:30616"/>
        <dbReference type="ChEBI" id="CHEBI:57476"/>
        <dbReference type="ChEBI" id="CHEBI:57590"/>
        <dbReference type="ChEBI" id="CHEBI:456216"/>
        <dbReference type="EC" id="2.7.1.39"/>
    </reaction>
</comment>
<dbReference type="GO" id="GO:0009088">
    <property type="term" value="P:threonine biosynthetic process"/>
    <property type="evidence" value="ECO:0007669"/>
    <property type="project" value="UniProtKB-UniRule"/>
</dbReference>
<comment type="caution">
    <text evidence="16">The sequence shown here is derived from an EMBL/GenBank/DDBJ whole genome shotgun (WGS) entry which is preliminary data.</text>
</comment>
<comment type="function">
    <text evidence="12 13">Catalyzes the ATP-dependent phosphorylation of L-homoserine to L-homoserine phosphate.</text>
</comment>
<protein>
    <recommendedName>
        <fullName evidence="4 13">Homoserine kinase</fullName>
        <shortName evidence="13">HK</shortName>
        <shortName evidence="13">HSK</shortName>
        <ecNumber evidence="3 13">2.7.1.39</ecNumber>
    </recommendedName>
</protein>
<dbReference type="Gene3D" id="3.30.230.10">
    <property type="match status" value="1"/>
</dbReference>
<dbReference type="AlphaFoldDB" id="A0AAE3KG20"/>
<feature type="domain" description="GHMP kinase N-terminal" evidence="15">
    <location>
        <begin position="76"/>
        <end position="156"/>
    </location>
</feature>
<dbReference type="RefSeq" id="WP_253773277.1">
    <property type="nucleotide sequence ID" value="NZ_JAMTCK010000008.1"/>
</dbReference>
<evidence type="ECO:0000256" key="9">
    <source>
        <dbReference type="ARBA" id="ARBA00022777"/>
    </source>
</evidence>
<evidence type="ECO:0000256" key="11">
    <source>
        <dbReference type="ARBA" id="ARBA00049375"/>
    </source>
</evidence>
<evidence type="ECO:0000256" key="5">
    <source>
        <dbReference type="ARBA" id="ARBA00022605"/>
    </source>
</evidence>
<proteinExistence type="inferred from homology"/>
<keyword evidence="8 13" id="KW-0547">Nucleotide-binding</keyword>
<evidence type="ECO:0000256" key="6">
    <source>
        <dbReference type="ARBA" id="ARBA00022679"/>
    </source>
</evidence>
<keyword evidence="5 13" id="KW-0028">Amino-acid biosynthesis</keyword>
<dbReference type="InterPro" id="IPR020568">
    <property type="entry name" value="Ribosomal_Su5_D2-typ_SF"/>
</dbReference>
<comment type="pathway">
    <text evidence="1 13">Amino-acid biosynthesis; L-threonine biosynthesis; L-threonine from L-aspartate: step 4/5.</text>
</comment>
<keyword evidence="7 13" id="KW-0791">Threonine biosynthesis</keyword>
<dbReference type="InterPro" id="IPR006204">
    <property type="entry name" value="GHMP_kinase_N_dom"/>
</dbReference>
<reference evidence="16" key="1">
    <citation type="submission" date="2022-06" db="EMBL/GenBank/DDBJ databases">
        <title>Genomic Encyclopedia of Archaeal and Bacterial Type Strains, Phase II (KMG-II): from individual species to whole genera.</title>
        <authorList>
            <person name="Goeker M."/>
        </authorList>
    </citation>
    <scope>NUCLEOTIDE SEQUENCE</scope>
    <source>
        <strain evidence="16">DSM 43935</strain>
    </source>
</reference>
<evidence type="ECO:0000259" key="15">
    <source>
        <dbReference type="Pfam" id="PF00288"/>
    </source>
</evidence>
<evidence type="ECO:0000256" key="14">
    <source>
        <dbReference type="SAM" id="MobiDB-lite"/>
    </source>
</evidence>
<evidence type="ECO:0000256" key="10">
    <source>
        <dbReference type="ARBA" id="ARBA00022840"/>
    </source>
</evidence>
<dbReference type="GO" id="GO:0004413">
    <property type="term" value="F:homoserine kinase activity"/>
    <property type="evidence" value="ECO:0007669"/>
    <property type="project" value="UniProtKB-UniRule"/>
</dbReference>
<feature type="region of interest" description="Disordered" evidence="14">
    <location>
        <begin position="303"/>
        <end position="329"/>
    </location>
</feature>
<gene>
    <name evidence="13" type="primary">thrB</name>
    <name evidence="16" type="ORF">LX83_003798</name>
</gene>
<evidence type="ECO:0000256" key="8">
    <source>
        <dbReference type="ARBA" id="ARBA00022741"/>
    </source>
</evidence>
<dbReference type="PROSITE" id="PS00627">
    <property type="entry name" value="GHMP_KINASES_ATP"/>
    <property type="match status" value="1"/>
</dbReference>
<dbReference type="InterPro" id="IPR000870">
    <property type="entry name" value="Homoserine_kinase"/>
</dbReference>
<dbReference type="GO" id="GO:0005524">
    <property type="term" value="F:ATP binding"/>
    <property type="evidence" value="ECO:0007669"/>
    <property type="project" value="UniProtKB-UniRule"/>
</dbReference>
<dbReference type="PRINTS" id="PR00958">
    <property type="entry name" value="HOMSERKINASE"/>
</dbReference>
<evidence type="ECO:0000313" key="16">
    <source>
        <dbReference type="EMBL" id="MCP2166926.1"/>
    </source>
</evidence>
<evidence type="ECO:0000256" key="1">
    <source>
        <dbReference type="ARBA" id="ARBA00005015"/>
    </source>
</evidence>
<evidence type="ECO:0000256" key="7">
    <source>
        <dbReference type="ARBA" id="ARBA00022697"/>
    </source>
</evidence>
<dbReference type="SUPFAM" id="SSF55060">
    <property type="entry name" value="GHMP Kinase, C-terminal domain"/>
    <property type="match status" value="1"/>
</dbReference>